<evidence type="ECO:0000313" key="1">
    <source>
        <dbReference type="EMBL" id="OZC06510.1"/>
    </source>
</evidence>
<organism evidence="1 2">
    <name type="scientific">Onchocerca flexuosa</name>
    <dbReference type="NCBI Taxonomy" id="387005"/>
    <lineage>
        <taxon>Eukaryota</taxon>
        <taxon>Metazoa</taxon>
        <taxon>Ecdysozoa</taxon>
        <taxon>Nematoda</taxon>
        <taxon>Chromadorea</taxon>
        <taxon>Rhabditida</taxon>
        <taxon>Spirurina</taxon>
        <taxon>Spiruromorpha</taxon>
        <taxon>Filarioidea</taxon>
        <taxon>Onchocercidae</taxon>
        <taxon>Onchocerca</taxon>
    </lineage>
</organism>
<reference evidence="1 2" key="1">
    <citation type="submission" date="2015-12" db="EMBL/GenBank/DDBJ databases">
        <title>Draft genome of the nematode, Onchocerca flexuosa.</title>
        <authorList>
            <person name="Mitreva M."/>
        </authorList>
    </citation>
    <scope>NUCLEOTIDE SEQUENCE [LARGE SCALE GENOMIC DNA]</scope>
    <source>
        <strain evidence="1">Red Deer</strain>
    </source>
</reference>
<keyword evidence="2" id="KW-1185">Reference proteome</keyword>
<gene>
    <name evidence="1" type="ORF">X798_06497</name>
</gene>
<dbReference type="InterPro" id="IPR036034">
    <property type="entry name" value="PDZ_sf"/>
</dbReference>
<accession>A0A238BPD1</accession>
<sequence>MIVDQLKTSNMSCGGVQLNVLDNKPIRVTLLRNDRPIRLELVPSIWSGKGTLGCSVLPVTPAHI</sequence>
<dbReference type="EMBL" id="KZ270095">
    <property type="protein sequence ID" value="OZC06510.1"/>
    <property type="molecule type" value="Genomic_DNA"/>
</dbReference>
<protein>
    <recommendedName>
        <fullName evidence="3">PDZ domain-containing protein</fullName>
    </recommendedName>
</protein>
<proteinExistence type="predicted"/>
<dbReference type="Gene3D" id="2.30.42.10">
    <property type="match status" value="1"/>
</dbReference>
<evidence type="ECO:0000313" key="2">
    <source>
        <dbReference type="Proteomes" id="UP000242913"/>
    </source>
</evidence>
<evidence type="ECO:0008006" key="3">
    <source>
        <dbReference type="Google" id="ProtNLM"/>
    </source>
</evidence>
<dbReference type="Proteomes" id="UP000242913">
    <property type="component" value="Unassembled WGS sequence"/>
</dbReference>
<name>A0A238BPD1_9BILA</name>
<dbReference type="OrthoDB" id="72325at2759"/>
<dbReference type="AlphaFoldDB" id="A0A238BPD1"/>